<feature type="compositionally biased region" description="Basic and acidic residues" evidence="1">
    <location>
        <begin position="1"/>
        <end position="21"/>
    </location>
</feature>
<name>A0A3M7RWQ3_BRAPC</name>
<dbReference type="Proteomes" id="UP000276133">
    <property type="component" value="Unassembled WGS sequence"/>
</dbReference>
<evidence type="ECO:0000313" key="3">
    <source>
        <dbReference type="Proteomes" id="UP000276133"/>
    </source>
</evidence>
<feature type="region of interest" description="Disordered" evidence="1">
    <location>
        <begin position="1"/>
        <end position="27"/>
    </location>
</feature>
<evidence type="ECO:0000313" key="2">
    <source>
        <dbReference type="EMBL" id="RNA27991.1"/>
    </source>
</evidence>
<dbReference type="EMBL" id="REGN01002453">
    <property type="protein sequence ID" value="RNA27991.1"/>
    <property type="molecule type" value="Genomic_DNA"/>
</dbReference>
<keyword evidence="3" id="KW-1185">Reference proteome</keyword>
<accession>A0A3M7RWQ3</accession>
<dbReference type="AlphaFoldDB" id="A0A3M7RWQ3"/>
<gene>
    <name evidence="2" type="ORF">BpHYR1_031779</name>
</gene>
<organism evidence="2 3">
    <name type="scientific">Brachionus plicatilis</name>
    <name type="common">Marine rotifer</name>
    <name type="synonym">Brachionus muelleri</name>
    <dbReference type="NCBI Taxonomy" id="10195"/>
    <lineage>
        <taxon>Eukaryota</taxon>
        <taxon>Metazoa</taxon>
        <taxon>Spiralia</taxon>
        <taxon>Gnathifera</taxon>
        <taxon>Rotifera</taxon>
        <taxon>Eurotatoria</taxon>
        <taxon>Monogononta</taxon>
        <taxon>Pseudotrocha</taxon>
        <taxon>Ploima</taxon>
        <taxon>Brachionidae</taxon>
        <taxon>Brachionus</taxon>
    </lineage>
</organism>
<comment type="caution">
    <text evidence="2">The sequence shown here is derived from an EMBL/GenBank/DDBJ whole genome shotgun (WGS) entry which is preliminary data.</text>
</comment>
<proteinExistence type="predicted"/>
<sequence>MFEEDSSSRAEDAFEGRDESRNGAPVENETAVEWTTAVLFKFSLSLLFLSFDLKIPPESANLTEISLDWLAWSGNGWLFSCWMMSSHSRLQSSLAKPTPLDAPLRSLIMRVELTFAEKRLFSMLARTDSSMSEGRLAKYKFVGSCSRCLASCTSFCSFFSSLKAVLASSRLLKSTKP</sequence>
<protein>
    <submittedName>
        <fullName evidence="2">Uncharacterized protein</fullName>
    </submittedName>
</protein>
<evidence type="ECO:0000256" key="1">
    <source>
        <dbReference type="SAM" id="MobiDB-lite"/>
    </source>
</evidence>
<reference evidence="2 3" key="1">
    <citation type="journal article" date="2018" name="Sci. Rep.">
        <title>Genomic signatures of local adaptation to the degree of environmental predictability in rotifers.</title>
        <authorList>
            <person name="Franch-Gras L."/>
            <person name="Hahn C."/>
            <person name="Garcia-Roger E.M."/>
            <person name="Carmona M.J."/>
            <person name="Serra M."/>
            <person name="Gomez A."/>
        </authorList>
    </citation>
    <scope>NUCLEOTIDE SEQUENCE [LARGE SCALE GENOMIC DNA]</scope>
    <source>
        <strain evidence="2">HYR1</strain>
    </source>
</reference>